<dbReference type="CDD" id="cd00093">
    <property type="entry name" value="HTH_XRE"/>
    <property type="match status" value="1"/>
</dbReference>
<accession>A0A3B0TQH1</accession>
<dbReference type="SMART" id="SM00530">
    <property type="entry name" value="HTH_XRE"/>
    <property type="match status" value="1"/>
</dbReference>
<name>A0A3B0TQH1_9ZZZZ</name>
<organism evidence="3">
    <name type="scientific">hydrothermal vent metagenome</name>
    <dbReference type="NCBI Taxonomy" id="652676"/>
    <lineage>
        <taxon>unclassified sequences</taxon>
        <taxon>metagenomes</taxon>
        <taxon>ecological metagenomes</taxon>
    </lineage>
</organism>
<sequence length="127" mass="13795">MNRDTRALRTGSLLRTCRASSRLTLADVSARCGVTVAQLSRIENGLVDPRLSTVLRILDAVGATLGDIAFPSPPTISIDMVLQRRVAGRRRIEQAGLGPSNVQARLERRDQSGVDSTSERALLVTRE</sequence>
<evidence type="ECO:0000259" key="2">
    <source>
        <dbReference type="PROSITE" id="PS50943"/>
    </source>
</evidence>
<dbReference type="PROSITE" id="PS50943">
    <property type="entry name" value="HTH_CROC1"/>
    <property type="match status" value="1"/>
</dbReference>
<gene>
    <name evidence="3" type="ORF">MNBD_ACTINO02-1878</name>
</gene>
<dbReference type="Gene3D" id="1.10.260.40">
    <property type="entry name" value="lambda repressor-like DNA-binding domains"/>
    <property type="match status" value="1"/>
</dbReference>
<feature type="region of interest" description="Disordered" evidence="1">
    <location>
        <begin position="93"/>
        <end position="127"/>
    </location>
</feature>
<dbReference type="InterPro" id="IPR001387">
    <property type="entry name" value="Cro/C1-type_HTH"/>
</dbReference>
<protein>
    <recommendedName>
        <fullName evidence="2">HTH cro/C1-type domain-containing protein</fullName>
    </recommendedName>
</protein>
<dbReference type="SUPFAM" id="SSF47413">
    <property type="entry name" value="lambda repressor-like DNA-binding domains"/>
    <property type="match status" value="1"/>
</dbReference>
<dbReference type="EMBL" id="UOEK01000554">
    <property type="protein sequence ID" value="VAW09316.1"/>
    <property type="molecule type" value="Genomic_DNA"/>
</dbReference>
<dbReference type="AlphaFoldDB" id="A0A3B0TQH1"/>
<evidence type="ECO:0000313" key="3">
    <source>
        <dbReference type="EMBL" id="VAW09316.1"/>
    </source>
</evidence>
<dbReference type="GO" id="GO:0003677">
    <property type="term" value="F:DNA binding"/>
    <property type="evidence" value="ECO:0007669"/>
    <property type="project" value="InterPro"/>
</dbReference>
<proteinExistence type="predicted"/>
<feature type="domain" description="HTH cro/C1-type" evidence="2">
    <location>
        <begin position="14"/>
        <end position="68"/>
    </location>
</feature>
<dbReference type="InterPro" id="IPR010982">
    <property type="entry name" value="Lambda_DNA-bd_dom_sf"/>
</dbReference>
<reference evidence="3" key="1">
    <citation type="submission" date="2018-06" db="EMBL/GenBank/DDBJ databases">
        <authorList>
            <person name="Zhirakovskaya E."/>
        </authorList>
    </citation>
    <scope>NUCLEOTIDE SEQUENCE</scope>
</reference>
<dbReference type="Pfam" id="PF13560">
    <property type="entry name" value="HTH_31"/>
    <property type="match status" value="1"/>
</dbReference>
<evidence type="ECO:0000256" key="1">
    <source>
        <dbReference type="SAM" id="MobiDB-lite"/>
    </source>
</evidence>